<accession>A0A0P0GUP6</accession>
<evidence type="ECO:0000313" key="9">
    <source>
        <dbReference type="Proteomes" id="UP000325055"/>
    </source>
</evidence>
<name>A0A0P0GUP6_9BACE</name>
<gene>
    <name evidence="1" type="ORF">BcellWH2_04987</name>
    <name evidence="6" type="ORF">DWX97_24730</name>
    <name evidence="3" type="ORF">F2Y81_12670</name>
    <name evidence="2" type="ORF">F2Y86_24115</name>
    <name evidence="4" type="ORF">PZH42_09195</name>
    <name evidence="5" type="ORF">RO785_15975</name>
</gene>
<reference evidence="4" key="4">
    <citation type="submission" date="2023-03" db="EMBL/GenBank/DDBJ databases">
        <title>DFI Biobank Strains.</title>
        <authorList>
            <person name="Mostad J."/>
            <person name="Paddock L."/>
            <person name="Medina S."/>
            <person name="Waligurski E."/>
            <person name="Barat B."/>
            <person name="Smith R."/>
            <person name="Burgo V."/>
            <person name="Metcalfe C."/>
            <person name="Woodson C."/>
            <person name="Sundararajan A."/>
            <person name="Ramaswamy R."/>
            <person name="Lin H."/>
            <person name="Pamer E.G."/>
        </authorList>
    </citation>
    <scope>NUCLEOTIDE SEQUENCE</scope>
    <source>
        <strain evidence="4">DFI.9.5</strain>
    </source>
</reference>
<dbReference type="EMBL" id="JAVSNH010000001">
    <property type="protein sequence ID" value="MDT4512469.1"/>
    <property type="molecule type" value="Genomic_DNA"/>
</dbReference>
<sequence>MEEILKRTTNGFISFCTKCHAYHVEFGNLFFTFTEDEFEHFCQYINSIDGEYYQELNKDMKNARKIFLRMPVKGFYCALYPDELKELRRLIDFSLTDDAIESALSLENYCLN</sequence>
<reference evidence="1 7" key="1">
    <citation type="journal article" date="2015" name="Science">
        <title>Genetic determinants of in vivo fitness and diet responsiveness in multiple human gut Bacteroides.</title>
        <authorList>
            <person name="Wu M."/>
            <person name="McNulty N.P."/>
            <person name="Rodionov D.A."/>
            <person name="Khoroshkin M.S."/>
            <person name="Griffin N.W."/>
            <person name="Cheng J."/>
            <person name="Latreille P."/>
            <person name="Kerstetter R.A."/>
            <person name="Terrapon N."/>
            <person name="Henrissat B."/>
            <person name="Osterman A.L."/>
            <person name="Gordon J.I."/>
        </authorList>
    </citation>
    <scope>NUCLEOTIDE SEQUENCE [LARGE SCALE GENOMIC DNA]</scope>
    <source>
        <strain evidence="1 7">WH2</strain>
    </source>
</reference>
<dbReference type="EMBL" id="QRVJ01000039">
    <property type="protein sequence ID" value="RGS31820.1"/>
    <property type="molecule type" value="Genomic_DNA"/>
</dbReference>
<dbReference type="KEGG" id="bcel:BcellWH2_04987"/>
<dbReference type="Proteomes" id="UP000448877">
    <property type="component" value="Unassembled WGS sequence"/>
</dbReference>
<reference evidence="6 8" key="2">
    <citation type="submission" date="2018-08" db="EMBL/GenBank/DDBJ databases">
        <title>A genome reference for cultivated species of the human gut microbiota.</title>
        <authorList>
            <person name="Zou Y."/>
            <person name="Xue W."/>
            <person name="Luo G."/>
        </authorList>
    </citation>
    <scope>NUCLEOTIDE SEQUENCE [LARGE SCALE GENOMIC DNA]</scope>
    <source>
        <strain evidence="6 8">AF22-3AC</strain>
    </source>
</reference>
<dbReference type="Proteomes" id="UP000325055">
    <property type="component" value="Unassembled WGS sequence"/>
</dbReference>
<dbReference type="AlphaFoldDB" id="A0A0P0GUP6"/>
<evidence type="ECO:0000313" key="1">
    <source>
        <dbReference type="EMBL" id="ALJ62196.1"/>
    </source>
</evidence>
<dbReference type="Proteomes" id="UP000283341">
    <property type="component" value="Unassembled WGS sequence"/>
</dbReference>
<dbReference type="InterPro" id="IPR046508">
    <property type="entry name" value="DUF6686"/>
</dbReference>
<evidence type="ECO:0000313" key="3">
    <source>
        <dbReference type="EMBL" id="KAA5417671.1"/>
    </source>
</evidence>
<proteinExistence type="predicted"/>
<evidence type="ECO:0000313" key="5">
    <source>
        <dbReference type="EMBL" id="MDT4512469.1"/>
    </source>
</evidence>
<protein>
    <submittedName>
        <fullName evidence="5">DUF6686 family protein</fullName>
    </submittedName>
</protein>
<dbReference type="GeneID" id="66309051"/>
<evidence type="ECO:0000313" key="7">
    <source>
        <dbReference type="Proteomes" id="UP000061809"/>
    </source>
</evidence>
<dbReference type="EMBL" id="CP012801">
    <property type="protein sequence ID" value="ALJ62196.1"/>
    <property type="molecule type" value="Genomic_DNA"/>
</dbReference>
<evidence type="ECO:0000313" key="6">
    <source>
        <dbReference type="EMBL" id="RGS31820.1"/>
    </source>
</evidence>
<organism evidence="1 7">
    <name type="scientific">Bacteroides cellulosilyticus</name>
    <dbReference type="NCBI Taxonomy" id="246787"/>
    <lineage>
        <taxon>Bacteria</taxon>
        <taxon>Pseudomonadati</taxon>
        <taxon>Bacteroidota</taxon>
        <taxon>Bacteroidia</taxon>
        <taxon>Bacteroidales</taxon>
        <taxon>Bacteroidaceae</taxon>
        <taxon>Bacteroides</taxon>
    </lineage>
</organism>
<evidence type="ECO:0000313" key="10">
    <source>
        <dbReference type="Proteomes" id="UP000448877"/>
    </source>
</evidence>
<dbReference type="RefSeq" id="WP_007209912.1">
    <property type="nucleotide sequence ID" value="NZ_CAXUGF010000008.1"/>
</dbReference>
<dbReference type="Pfam" id="PF20391">
    <property type="entry name" value="DUF6686"/>
    <property type="match status" value="1"/>
</dbReference>
<dbReference type="Proteomes" id="UP001221924">
    <property type="component" value="Unassembled WGS sequence"/>
</dbReference>
<dbReference type="EMBL" id="JARFID010000006">
    <property type="protein sequence ID" value="MDE8694281.1"/>
    <property type="molecule type" value="Genomic_DNA"/>
</dbReference>
<evidence type="ECO:0000313" key="4">
    <source>
        <dbReference type="EMBL" id="MDE8694281.1"/>
    </source>
</evidence>
<dbReference type="EMBL" id="VVYV01000020">
    <property type="protein sequence ID" value="KAA5417671.1"/>
    <property type="molecule type" value="Genomic_DNA"/>
</dbReference>
<dbReference type="PATRIC" id="fig|246787.4.peg.5150"/>
<dbReference type="Proteomes" id="UP001266995">
    <property type="component" value="Unassembled WGS sequence"/>
</dbReference>
<evidence type="ECO:0000313" key="8">
    <source>
        <dbReference type="Proteomes" id="UP000283341"/>
    </source>
</evidence>
<reference evidence="5" key="5">
    <citation type="submission" date="2023-08" db="EMBL/GenBank/DDBJ databases">
        <title>Reintroducing virulent viruses to syntetic microbiomes.</title>
        <authorList>
            <person name="Wilde J."/>
            <person name="Boyes R."/>
            <person name="Robinson A.V."/>
            <person name="Daisley B.A."/>
            <person name="Allen-Vercoe E."/>
        </authorList>
    </citation>
    <scope>NUCLEOTIDE SEQUENCE</scope>
    <source>
        <strain evidence="5">225I_12FAA</strain>
    </source>
</reference>
<reference evidence="9 10" key="3">
    <citation type="journal article" date="2019" name="Nat. Med.">
        <title>A library of human gut bacterial isolates paired with longitudinal multiomics data enables mechanistic microbiome research.</title>
        <authorList>
            <person name="Poyet M."/>
            <person name="Groussin M."/>
            <person name="Gibbons S.M."/>
            <person name="Avila-Pacheco J."/>
            <person name="Jiang X."/>
            <person name="Kearney S.M."/>
            <person name="Perrotta A.R."/>
            <person name="Berdy B."/>
            <person name="Zhao S."/>
            <person name="Lieberman T.D."/>
            <person name="Swanson P.K."/>
            <person name="Smith M."/>
            <person name="Roesemann S."/>
            <person name="Alexander J.E."/>
            <person name="Rich S.A."/>
            <person name="Livny J."/>
            <person name="Vlamakis H."/>
            <person name="Clish C."/>
            <person name="Bullock K."/>
            <person name="Deik A."/>
            <person name="Scott J."/>
            <person name="Pierce K.A."/>
            <person name="Xavier R.J."/>
            <person name="Alm E.J."/>
        </authorList>
    </citation>
    <scope>NUCLEOTIDE SEQUENCE [LARGE SCALE GENOMIC DNA]</scope>
    <source>
        <strain evidence="3 10">BIOML-A6</strain>
        <strain evidence="2 9">BIOML-A7</strain>
    </source>
</reference>
<dbReference type="EMBL" id="VVYW01000029">
    <property type="protein sequence ID" value="KAA5403252.1"/>
    <property type="molecule type" value="Genomic_DNA"/>
</dbReference>
<dbReference type="Proteomes" id="UP000061809">
    <property type="component" value="Chromosome"/>
</dbReference>
<evidence type="ECO:0000313" key="2">
    <source>
        <dbReference type="EMBL" id="KAA5403252.1"/>
    </source>
</evidence>